<dbReference type="Proteomes" id="UP000790347">
    <property type="component" value="Unassembled WGS sequence"/>
</dbReference>
<reference evidence="1" key="1">
    <citation type="submission" date="2013-05" db="EMBL/GenBank/DDBJ databases">
        <authorList>
            <person name="Yim A.K.Y."/>
            <person name="Chan T.F."/>
            <person name="Ji K.M."/>
            <person name="Liu X.Y."/>
            <person name="Zhou J.W."/>
            <person name="Li R.Q."/>
            <person name="Yang K.Y."/>
            <person name="Li J."/>
            <person name="Li M."/>
            <person name="Law P.T.W."/>
            <person name="Wu Y.L."/>
            <person name="Cai Z.L."/>
            <person name="Qin H."/>
            <person name="Bao Y."/>
            <person name="Leung R.K.K."/>
            <person name="Ng P.K.S."/>
            <person name="Zou J."/>
            <person name="Zhong X.J."/>
            <person name="Ran P.X."/>
            <person name="Zhong N.S."/>
            <person name="Liu Z.G."/>
            <person name="Tsui S.K.W."/>
        </authorList>
    </citation>
    <scope>NUCLEOTIDE SEQUENCE</scope>
    <source>
        <strain evidence="1">Derf</strain>
        <tissue evidence="1">Whole organism</tissue>
    </source>
</reference>
<name>A0A922IDH7_DERFA</name>
<protein>
    <submittedName>
        <fullName evidence="1">Uncharacterized protein</fullName>
    </submittedName>
</protein>
<gene>
    <name evidence="1" type="ORF">DERF_002754</name>
</gene>
<evidence type="ECO:0000313" key="1">
    <source>
        <dbReference type="EMBL" id="KAH9528838.1"/>
    </source>
</evidence>
<keyword evidence="2" id="KW-1185">Reference proteome</keyword>
<proteinExistence type="predicted"/>
<organism evidence="1 2">
    <name type="scientific">Dermatophagoides farinae</name>
    <name type="common">American house dust mite</name>
    <dbReference type="NCBI Taxonomy" id="6954"/>
    <lineage>
        <taxon>Eukaryota</taxon>
        <taxon>Metazoa</taxon>
        <taxon>Ecdysozoa</taxon>
        <taxon>Arthropoda</taxon>
        <taxon>Chelicerata</taxon>
        <taxon>Arachnida</taxon>
        <taxon>Acari</taxon>
        <taxon>Acariformes</taxon>
        <taxon>Sarcoptiformes</taxon>
        <taxon>Astigmata</taxon>
        <taxon>Psoroptidia</taxon>
        <taxon>Analgoidea</taxon>
        <taxon>Pyroglyphidae</taxon>
        <taxon>Dermatophagoidinae</taxon>
        <taxon>Dermatophagoides</taxon>
    </lineage>
</organism>
<evidence type="ECO:0000313" key="2">
    <source>
        <dbReference type="Proteomes" id="UP000790347"/>
    </source>
</evidence>
<dbReference type="AlphaFoldDB" id="A0A922IDH7"/>
<comment type="caution">
    <text evidence="1">The sequence shown here is derived from an EMBL/GenBank/DDBJ whole genome shotgun (WGS) entry which is preliminary data.</text>
</comment>
<sequence length="125" mass="14101">MSVDNRSTFALESDTRMVLLIVIIDFNASARFAPADKANSSPVTIFRGFSIFDFPKMYFASTPLLKYTATPIALLLESQKIIKSYSVDIMLNSFLALYLHLNHLTKICQCRDVNIATFEVPLMLL</sequence>
<reference evidence="1" key="2">
    <citation type="journal article" date="2022" name="Res Sq">
        <title>Comparative Genomics Reveals Insights into the Divergent Evolution of Astigmatic Mites and Household Pest Adaptations.</title>
        <authorList>
            <person name="Xiong Q."/>
            <person name="Wan A.T.-Y."/>
            <person name="Liu X.-Y."/>
            <person name="Fung C.S.-H."/>
            <person name="Xiao X."/>
            <person name="Malainual N."/>
            <person name="Hou J."/>
            <person name="Wang L."/>
            <person name="Wang M."/>
            <person name="Yang K."/>
            <person name="Cui Y."/>
            <person name="Leung E."/>
            <person name="Nong W."/>
            <person name="Shin S.-K."/>
            <person name="Au S."/>
            <person name="Jeong K.Y."/>
            <person name="Chew F.T."/>
            <person name="Hui J."/>
            <person name="Leung T.F."/>
            <person name="Tungtrongchitr A."/>
            <person name="Zhong N."/>
            <person name="Liu Z."/>
            <person name="Tsui S."/>
        </authorList>
    </citation>
    <scope>NUCLEOTIDE SEQUENCE</scope>
    <source>
        <strain evidence="1">Derf</strain>
        <tissue evidence="1">Whole organism</tissue>
    </source>
</reference>
<accession>A0A922IDH7</accession>
<dbReference type="EMBL" id="ASGP02000001">
    <property type="protein sequence ID" value="KAH9528838.1"/>
    <property type="molecule type" value="Genomic_DNA"/>
</dbReference>